<evidence type="ECO:0000313" key="1">
    <source>
        <dbReference type="EMBL" id="KAK1456544.1"/>
    </source>
</evidence>
<proteinExistence type="predicted"/>
<gene>
    <name evidence="1" type="ORF">CCUS01_09992</name>
</gene>
<protein>
    <submittedName>
        <fullName evidence="1">Uncharacterized protein</fullName>
    </submittedName>
</protein>
<dbReference type="EMBL" id="MPDP01000285">
    <property type="protein sequence ID" value="KAK1456544.1"/>
    <property type="molecule type" value="Genomic_DNA"/>
</dbReference>
<evidence type="ECO:0000313" key="2">
    <source>
        <dbReference type="Proteomes" id="UP001239213"/>
    </source>
</evidence>
<name>A0AAI9UHE3_9PEZI</name>
<accession>A0AAI9UHE3</accession>
<dbReference type="AlphaFoldDB" id="A0AAI9UHE3"/>
<keyword evidence="2" id="KW-1185">Reference proteome</keyword>
<organism evidence="1 2">
    <name type="scientific">Colletotrichum cuscutae</name>
    <dbReference type="NCBI Taxonomy" id="1209917"/>
    <lineage>
        <taxon>Eukaryota</taxon>
        <taxon>Fungi</taxon>
        <taxon>Dikarya</taxon>
        <taxon>Ascomycota</taxon>
        <taxon>Pezizomycotina</taxon>
        <taxon>Sordariomycetes</taxon>
        <taxon>Hypocreomycetidae</taxon>
        <taxon>Glomerellales</taxon>
        <taxon>Glomerellaceae</taxon>
        <taxon>Colletotrichum</taxon>
        <taxon>Colletotrichum acutatum species complex</taxon>
    </lineage>
</organism>
<reference evidence="1" key="1">
    <citation type="submission" date="2016-11" db="EMBL/GenBank/DDBJ databases">
        <title>The genome sequence of Colletotrichum cuscutae.</title>
        <authorList>
            <person name="Baroncelli R."/>
        </authorList>
    </citation>
    <scope>NUCLEOTIDE SEQUENCE</scope>
    <source>
        <strain evidence="1">IMI 304802</strain>
    </source>
</reference>
<dbReference type="Proteomes" id="UP001239213">
    <property type="component" value="Unassembled WGS sequence"/>
</dbReference>
<sequence length="189" mass="21916">MPSTQEEFTLPLRPRDTADNTLVGRQISWMTKRTTRRNITSTLFYHPNVSGLPGLDFAVRDDVPSLNRRYSGLFRLIALPRDELSKPHSTEGIKAIASRLHAVFQAELRSSDKSRDFDISHKKIPVIMRKITGARRRFLDSDADKILIPAEFFNFLHTIDHFIFKTEFTFQTNVTKHLKKNRSRDESDD</sequence>
<comment type="caution">
    <text evidence="1">The sequence shown here is derived from an EMBL/GenBank/DDBJ whole genome shotgun (WGS) entry which is preliminary data.</text>
</comment>